<feature type="domain" description="SGNH hydrolase-type esterase" evidence="1">
    <location>
        <begin position="2"/>
        <end position="168"/>
    </location>
</feature>
<dbReference type="AlphaFoldDB" id="A0A7W9IFU6"/>
<sequence length="186" mass="20352">MILGDSFTVGSGPVRAWDAYAALAARELGWQPVIAGASGTGYVNPGRVRRTFRQSFLRELSWRPEPDLLLISGGRNDRRIGAGRIRAAAVDLLELARRTWPDTRIAVIGPIWMTEAPGWAYRVRDAVATATDEAGVPFLDPLEPRGGRWGRGTVLPDRVHPTATGHARLAGWMTATLREYGIEPRG</sequence>
<accession>A0A7W9IFU6</accession>
<dbReference type="InterPro" id="IPR036514">
    <property type="entry name" value="SGNH_hydro_sf"/>
</dbReference>
<keyword evidence="3" id="KW-1185">Reference proteome</keyword>
<dbReference type="SUPFAM" id="SSF52266">
    <property type="entry name" value="SGNH hydrolase"/>
    <property type="match status" value="1"/>
</dbReference>
<reference evidence="2 3" key="1">
    <citation type="submission" date="2020-08" db="EMBL/GenBank/DDBJ databases">
        <title>Sequencing the genomes of 1000 actinobacteria strains.</title>
        <authorList>
            <person name="Klenk H.-P."/>
        </authorList>
    </citation>
    <scope>NUCLEOTIDE SEQUENCE [LARGE SCALE GENOMIC DNA]</scope>
    <source>
        <strain evidence="2 3">DSM 46887</strain>
    </source>
</reference>
<proteinExistence type="predicted"/>
<comment type="caution">
    <text evidence="2">The sequence shown here is derived from an EMBL/GenBank/DDBJ whole genome shotgun (WGS) entry which is preliminary data.</text>
</comment>
<protein>
    <submittedName>
        <fullName evidence="2">Lysophospholipase L1-like esterase</fullName>
    </submittedName>
</protein>
<dbReference type="InterPro" id="IPR013830">
    <property type="entry name" value="SGNH_hydro"/>
</dbReference>
<organism evidence="2 3">
    <name type="scientific">Streptosporangium becharense</name>
    <dbReference type="NCBI Taxonomy" id="1816182"/>
    <lineage>
        <taxon>Bacteria</taxon>
        <taxon>Bacillati</taxon>
        <taxon>Actinomycetota</taxon>
        <taxon>Actinomycetes</taxon>
        <taxon>Streptosporangiales</taxon>
        <taxon>Streptosporangiaceae</taxon>
        <taxon>Streptosporangium</taxon>
    </lineage>
</organism>
<gene>
    <name evidence="2" type="ORF">F4562_002787</name>
</gene>
<dbReference type="Proteomes" id="UP000540685">
    <property type="component" value="Unassembled WGS sequence"/>
</dbReference>
<dbReference type="RefSeq" id="WP_184537944.1">
    <property type="nucleotide sequence ID" value="NZ_JACHMP010000001.1"/>
</dbReference>
<dbReference type="Pfam" id="PF13472">
    <property type="entry name" value="Lipase_GDSL_2"/>
    <property type="match status" value="1"/>
</dbReference>
<dbReference type="Gene3D" id="3.40.50.1110">
    <property type="entry name" value="SGNH hydrolase"/>
    <property type="match status" value="1"/>
</dbReference>
<dbReference type="CDD" id="cd00229">
    <property type="entry name" value="SGNH_hydrolase"/>
    <property type="match status" value="1"/>
</dbReference>
<evidence type="ECO:0000313" key="3">
    <source>
        <dbReference type="Proteomes" id="UP000540685"/>
    </source>
</evidence>
<evidence type="ECO:0000313" key="2">
    <source>
        <dbReference type="EMBL" id="MBB5819725.1"/>
    </source>
</evidence>
<dbReference type="EMBL" id="JACHMP010000001">
    <property type="protein sequence ID" value="MBB5819725.1"/>
    <property type="molecule type" value="Genomic_DNA"/>
</dbReference>
<name>A0A7W9IFU6_9ACTN</name>
<evidence type="ECO:0000259" key="1">
    <source>
        <dbReference type="Pfam" id="PF13472"/>
    </source>
</evidence>